<protein>
    <submittedName>
        <fullName evidence="1">Uncharacterized protein</fullName>
    </submittedName>
</protein>
<evidence type="ECO:0000313" key="2">
    <source>
        <dbReference type="Proteomes" id="UP000055048"/>
    </source>
</evidence>
<keyword evidence="2" id="KW-1185">Reference proteome</keyword>
<name>A0A0V0SRY4_9BILA</name>
<gene>
    <name evidence="1" type="ORF">T05_15135</name>
</gene>
<dbReference type="AlphaFoldDB" id="A0A0V0SRY4"/>
<comment type="caution">
    <text evidence="1">The sequence shown here is derived from an EMBL/GenBank/DDBJ whole genome shotgun (WGS) entry which is preliminary data.</text>
</comment>
<evidence type="ECO:0000313" key="1">
    <source>
        <dbReference type="EMBL" id="KRX29664.1"/>
    </source>
</evidence>
<dbReference type="EMBL" id="JYDJ01003089">
    <property type="protein sequence ID" value="KRX29664.1"/>
    <property type="molecule type" value="Genomic_DNA"/>
</dbReference>
<organism evidence="1 2">
    <name type="scientific">Trichinella murrelli</name>
    <dbReference type="NCBI Taxonomy" id="144512"/>
    <lineage>
        <taxon>Eukaryota</taxon>
        <taxon>Metazoa</taxon>
        <taxon>Ecdysozoa</taxon>
        <taxon>Nematoda</taxon>
        <taxon>Enoplea</taxon>
        <taxon>Dorylaimia</taxon>
        <taxon>Trichinellida</taxon>
        <taxon>Trichinellidae</taxon>
        <taxon>Trichinella</taxon>
    </lineage>
</organism>
<accession>A0A0V0SRY4</accession>
<dbReference type="Proteomes" id="UP000055048">
    <property type="component" value="Unassembled WGS sequence"/>
</dbReference>
<sequence length="42" mass="4978">MLIHRKAAKLILSRNSANMLEFYAIFLCFWQVDFSSFSVHLE</sequence>
<proteinExistence type="predicted"/>
<reference evidence="1 2" key="1">
    <citation type="submission" date="2015-01" db="EMBL/GenBank/DDBJ databases">
        <title>Evolution of Trichinella species and genotypes.</title>
        <authorList>
            <person name="Korhonen P.K."/>
            <person name="Edoardo P."/>
            <person name="Giuseppe L.R."/>
            <person name="Gasser R.B."/>
        </authorList>
    </citation>
    <scope>NUCLEOTIDE SEQUENCE [LARGE SCALE GENOMIC DNA]</scope>
    <source>
        <strain evidence="1">ISS417</strain>
    </source>
</reference>